<feature type="chain" id="PRO_5032555702" evidence="2">
    <location>
        <begin position="16"/>
        <end position="346"/>
    </location>
</feature>
<feature type="transmembrane region" description="Helical" evidence="1">
    <location>
        <begin position="256"/>
        <end position="279"/>
    </location>
</feature>
<name>A0A812W2G2_SYMPI</name>
<accession>A0A812W2G2</accession>
<dbReference type="OrthoDB" id="438588at2759"/>
<dbReference type="EMBL" id="CAJNIZ010043585">
    <property type="protein sequence ID" value="CAE7663586.1"/>
    <property type="molecule type" value="Genomic_DNA"/>
</dbReference>
<comment type="caution">
    <text evidence="3">The sequence shown here is derived from an EMBL/GenBank/DDBJ whole genome shotgun (WGS) entry which is preliminary data.</text>
</comment>
<gene>
    <name evidence="3" type="ORF">SPIL2461_LOCUS18092</name>
</gene>
<keyword evidence="2" id="KW-0732">Signal</keyword>
<feature type="signal peptide" evidence="2">
    <location>
        <begin position="1"/>
        <end position="15"/>
    </location>
</feature>
<evidence type="ECO:0000313" key="3">
    <source>
        <dbReference type="EMBL" id="CAE7663586.1"/>
    </source>
</evidence>
<protein>
    <submittedName>
        <fullName evidence="3">Uncharacterized protein</fullName>
    </submittedName>
</protein>
<dbReference type="Proteomes" id="UP000649617">
    <property type="component" value="Unassembled WGS sequence"/>
</dbReference>
<keyword evidence="4" id="KW-1185">Reference proteome</keyword>
<reference evidence="3" key="1">
    <citation type="submission" date="2021-02" db="EMBL/GenBank/DDBJ databases">
        <authorList>
            <person name="Dougan E. K."/>
            <person name="Rhodes N."/>
            <person name="Thang M."/>
            <person name="Chan C."/>
        </authorList>
    </citation>
    <scope>NUCLEOTIDE SEQUENCE</scope>
</reference>
<sequence>MALRVLAAALLGAAAWQCAFVGPLSGSRAPQVSAKASGSSSRGAAAEDQDFMAPFVSLSVGAMAGLLVAVAGAAPAYAQRNQGYSGNVDTDLVRYDKPAGTDNLLKELKGDKKKFYEGKKDLDYRAQGYKMELYKTERELQAKQLKRMKEKEQMVASIAYITTSNTVLTQGFLILDTALYICSRSASRALSEARQSATCSASLLVMALRVLAAALLGAAAWQCAFVGPLSGSRAPQVSAKASGSSSRGAAAEDQDFMAPFVSLSVGAMAGLLVAVAGAAPAYAQRNQGYSGNVDTDLVRYDKPAGTDNLLKELKGDKKKFYEGKKDLDYRAQGYKMELYKTERELQ</sequence>
<proteinExistence type="predicted"/>
<keyword evidence="1" id="KW-1133">Transmembrane helix</keyword>
<keyword evidence="1" id="KW-0812">Transmembrane</keyword>
<evidence type="ECO:0000256" key="2">
    <source>
        <dbReference type="SAM" id="SignalP"/>
    </source>
</evidence>
<evidence type="ECO:0000256" key="1">
    <source>
        <dbReference type="SAM" id="Phobius"/>
    </source>
</evidence>
<keyword evidence="1" id="KW-0472">Membrane</keyword>
<feature type="non-terminal residue" evidence="3">
    <location>
        <position position="1"/>
    </location>
</feature>
<feature type="transmembrane region" description="Helical" evidence="1">
    <location>
        <begin position="58"/>
        <end position="78"/>
    </location>
</feature>
<evidence type="ECO:0000313" key="4">
    <source>
        <dbReference type="Proteomes" id="UP000649617"/>
    </source>
</evidence>
<feature type="transmembrane region" description="Helical" evidence="1">
    <location>
        <begin position="201"/>
        <end position="221"/>
    </location>
</feature>
<dbReference type="AlphaFoldDB" id="A0A812W2G2"/>
<organism evidence="3 4">
    <name type="scientific">Symbiodinium pilosum</name>
    <name type="common">Dinoflagellate</name>
    <dbReference type="NCBI Taxonomy" id="2952"/>
    <lineage>
        <taxon>Eukaryota</taxon>
        <taxon>Sar</taxon>
        <taxon>Alveolata</taxon>
        <taxon>Dinophyceae</taxon>
        <taxon>Suessiales</taxon>
        <taxon>Symbiodiniaceae</taxon>
        <taxon>Symbiodinium</taxon>
    </lineage>
</organism>